<evidence type="ECO:0000256" key="1">
    <source>
        <dbReference type="ARBA" id="ARBA00004141"/>
    </source>
</evidence>
<dbReference type="InterPro" id="IPR011701">
    <property type="entry name" value="MFS"/>
</dbReference>
<dbReference type="InterPro" id="IPR006076">
    <property type="entry name" value="FAD-dep_OxRdtase"/>
</dbReference>
<evidence type="ECO:0000313" key="5">
    <source>
        <dbReference type="EMBL" id="ROV98476.1"/>
    </source>
</evidence>
<comment type="caution">
    <text evidence="5">The sequence shown here is derived from an EMBL/GenBank/DDBJ whole genome shotgun (WGS) entry which is preliminary data.</text>
</comment>
<dbReference type="Proteomes" id="UP000285146">
    <property type="component" value="Unassembled WGS sequence"/>
</dbReference>
<accession>A0A423W581</accession>
<feature type="transmembrane region" description="Helical" evidence="2">
    <location>
        <begin position="332"/>
        <end position="351"/>
    </location>
</feature>
<keyword evidence="2" id="KW-1133">Transmembrane helix</keyword>
<dbReference type="Pfam" id="PF01266">
    <property type="entry name" value="DAO"/>
    <property type="match status" value="1"/>
</dbReference>
<dbReference type="PANTHER" id="PTHR13847:SF188">
    <property type="entry name" value="EXPRESSED PROTEIN"/>
    <property type="match status" value="1"/>
</dbReference>
<dbReference type="InParanoid" id="A0A423W581"/>
<gene>
    <name evidence="5" type="ORF">VPNG_08514</name>
</gene>
<feature type="transmembrane region" description="Helical" evidence="2">
    <location>
        <begin position="461"/>
        <end position="483"/>
    </location>
</feature>
<dbReference type="InterPro" id="IPR036188">
    <property type="entry name" value="FAD/NAD-bd_sf"/>
</dbReference>
<dbReference type="Pfam" id="PF07690">
    <property type="entry name" value="MFS_1"/>
    <property type="match status" value="1"/>
</dbReference>
<dbReference type="EMBL" id="LKEB01000061">
    <property type="protein sequence ID" value="ROV98476.1"/>
    <property type="molecule type" value="Genomic_DNA"/>
</dbReference>
<evidence type="ECO:0000256" key="3">
    <source>
        <dbReference type="SAM" id="SignalP"/>
    </source>
</evidence>
<feature type="transmembrane region" description="Helical" evidence="2">
    <location>
        <begin position="495"/>
        <end position="512"/>
    </location>
</feature>
<dbReference type="GO" id="GO:0022857">
    <property type="term" value="F:transmembrane transporter activity"/>
    <property type="evidence" value="ECO:0007669"/>
    <property type="project" value="InterPro"/>
</dbReference>
<dbReference type="SUPFAM" id="SSF103473">
    <property type="entry name" value="MFS general substrate transporter"/>
    <property type="match status" value="1"/>
</dbReference>
<keyword evidence="3" id="KW-0732">Signal</keyword>
<evidence type="ECO:0000256" key="2">
    <source>
        <dbReference type="SAM" id="Phobius"/>
    </source>
</evidence>
<dbReference type="Gene3D" id="3.30.9.10">
    <property type="entry name" value="D-Amino Acid Oxidase, subunit A, domain 2"/>
    <property type="match status" value="1"/>
</dbReference>
<feature type="chain" id="PRO_5019055802" description="FAD dependent oxidoreductase domain-containing protein" evidence="3">
    <location>
        <begin position="20"/>
        <end position="1108"/>
    </location>
</feature>
<name>A0A423W581_9PEZI</name>
<evidence type="ECO:0000313" key="6">
    <source>
        <dbReference type="Proteomes" id="UP000285146"/>
    </source>
</evidence>
<dbReference type="OrthoDB" id="196103at2759"/>
<dbReference type="SUPFAM" id="SSF51905">
    <property type="entry name" value="FAD/NAD(P)-binding domain"/>
    <property type="match status" value="1"/>
</dbReference>
<dbReference type="PANTHER" id="PTHR13847">
    <property type="entry name" value="SARCOSINE DEHYDROGENASE-RELATED"/>
    <property type="match status" value="1"/>
</dbReference>
<dbReference type="Gene3D" id="1.20.1250.20">
    <property type="entry name" value="MFS general substrate transporter like domains"/>
    <property type="match status" value="1"/>
</dbReference>
<feature type="transmembrane region" description="Helical" evidence="2">
    <location>
        <begin position="304"/>
        <end position="325"/>
    </location>
</feature>
<feature type="transmembrane region" description="Helical" evidence="2">
    <location>
        <begin position="633"/>
        <end position="651"/>
    </location>
</feature>
<dbReference type="InterPro" id="IPR036259">
    <property type="entry name" value="MFS_trans_sf"/>
</dbReference>
<dbReference type="GO" id="GO:0016020">
    <property type="term" value="C:membrane"/>
    <property type="evidence" value="ECO:0007669"/>
    <property type="project" value="UniProtKB-SubCell"/>
</dbReference>
<feature type="domain" description="FAD dependent oxidoreductase" evidence="4">
    <location>
        <begin position="675"/>
        <end position="1035"/>
    </location>
</feature>
<keyword evidence="2" id="KW-0812">Transmembrane</keyword>
<dbReference type="GO" id="GO:0005737">
    <property type="term" value="C:cytoplasm"/>
    <property type="evidence" value="ECO:0007669"/>
    <property type="project" value="TreeGrafter"/>
</dbReference>
<organism evidence="5 6">
    <name type="scientific">Cytospora leucostoma</name>
    <dbReference type="NCBI Taxonomy" id="1230097"/>
    <lineage>
        <taxon>Eukaryota</taxon>
        <taxon>Fungi</taxon>
        <taxon>Dikarya</taxon>
        <taxon>Ascomycota</taxon>
        <taxon>Pezizomycotina</taxon>
        <taxon>Sordariomycetes</taxon>
        <taxon>Sordariomycetidae</taxon>
        <taxon>Diaporthales</taxon>
        <taxon>Cytosporaceae</taxon>
        <taxon>Cytospora</taxon>
    </lineage>
</organism>
<evidence type="ECO:0000259" key="4">
    <source>
        <dbReference type="Pfam" id="PF01266"/>
    </source>
</evidence>
<comment type="subcellular location">
    <subcellularLocation>
        <location evidence="1">Membrane</location>
        <topology evidence="1">Multi-pass membrane protein</topology>
    </subcellularLocation>
</comment>
<keyword evidence="2" id="KW-0472">Membrane</keyword>
<dbReference type="Gene3D" id="3.50.50.60">
    <property type="entry name" value="FAD/NAD(P)-binding domain"/>
    <property type="match status" value="1"/>
</dbReference>
<feature type="transmembrane region" description="Helical" evidence="2">
    <location>
        <begin position="400"/>
        <end position="421"/>
    </location>
</feature>
<proteinExistence type="predicted"/>
<feature type="transmembrane region" description="Helical" evidence="2">
    <location>
        <begin position="524"/>
        <end position="543"/>
    </location>
</feature>
<feature type="transmembrane region" description="Helical" evidence="2">
    <location>
        <begin position="569"/>
        <end position="590"/>
    </location>
</feature>
<keyword evidence="6" id="KW-1185">Reference proteome</keyword>
<protein>
    <recommendedName>
        <fullName evidence="4">FAD dependent oxidoreductase domain-containing protein</fullName>
    </recommendedName>
</protein>
<feature type="signal peptide" evidence="3">
    <location>
        <begin position="1"/>
        <end position="19"/>
    </location>
</feature>
<reference evidence="5 6" key="1">
    <citation type="submission" date="2015-09" db="EMBL/GenBank/DDBJ databases">
        <title>Host preference determinants of Valsa canker pathogens revealed by comparative genomics.</title>
        <authorList>
            <person name="Yin Z."/>
            <person name="Huang L."/>
        </authorList>
    </citation>
    <scope>NUCLEOTIDE SEQUENCE [LARGE SCALE GENOMIC DNA]</scope>
    <source>
        <strain evidence="5 6">SXYLt</strain>
    </source>
</reference>
<dbReference type="AlphaFoldDB" id="A0A423W581"/>
<sequence length="1108" mass="120637">MDVIVSLLAAILVAVTVNCESTPTSTSWKQLTNTVSESSGVTVTVTATTSSSSGLNTDCATVTLTNNICETCITPNCIEIVPVTQSCGCPSAIPTSFVEYPCESGCGDIGCAANYVFFTEDCTTPTSSLSSNSSTTSVGNSTISVVNSTAPSTGTGVGGEDGATGGILHLSIYTGFEISQRTPLLKMNMPAPESKSDNSKVATLPENELGIARVESNTETQAIEVDTTYLTTTPLAKFYRSVLFQMILFGALSFVGPAMSDAISNLGGGGLSSPYLANLANALNYASGCLVTISGGPLINKLGIKWSCVIAAVTFPLAGSGYYTAARYGTQWYLLFETILGGFTGGFLYVAETTAMLSYPDPNDRGFYLGIWSAMRNSGSVIGGAINFATNYTRASSGGIAWSTYLIFLGFECTGVVWAFLLSPTKRVWRSDGTRVPTADTVTWRAEFSALWQHAQRRKTWLVFIPAFYSFFYGGTMGTYLSLHFSVRSRALSTLLSPIITIFIVMAYGRMLDMRSWSQAARAWLAFGLWLVPQIGCFIWIGIEYSRFGTSGGQGLDYGTDARRWAEAYLPYLIIFTTGYWTQLSLYWILGTFSTDVKSNARTGGLFRAFETCGQAVSYAINSNYGSDPRKPFYVNCAVLILAIPCMVFLIKQVPEVPAEIDIDAHTEKDGTIPQMLMLEARDICGGATGRNGGQLRPHAYSRYPLWSSRFGPEGALKLIKHEMAHLVAFKEALTEEGIVEEVCLKMGETFDAAMTEEAWQRLKGAYEIFVKDHGKEGEVIRECRLIEDPKEAEETTQMKGCIGAVVHPAGQIWPYKFVHALLRIVLETGSLNLQANTPVLKVSEKDKDGWITVSTSRGEVRTRTIVHATNRWASHLLPEFSNLIFPSLCTIAAIKAPEGFIKRTGAQHWDSYINNYHLQLPPPHNTIIIGGAKAVVAHYPHEWVRSDDENKLLPGVAEYFKAWPKSDVVDWPSKDNEAELGLETTEGGNWTGVESDSIDAFPFVGAVPDRPGHIVAAGFNGHGMPRILLSAAYITPLVLKELGVNWTAPKLVEKYPPLPEPFIATAERIRALQTADANAGYEASVKGHGESAKKTFCNEERCLFWKK</sequence>